<feature type="compositionally biased region" description="Polar residues" evidence="1">
    <location>
        <begin position="645"/>
        <end position="655"/>
    </location>
</feature>
<name>A0A9P6ZLC6_9AGAM</name>
<evidence type="ECO:0000313" key="3">
    <source>
        <dbReference type="Proteomes" id="UP000714275"/>
    </source>
</evidence>
<proteinExistence type="predicted"/>
<feature type="compositionally biased region" description="Basic and acidic residues" evidence="1">
    <location>
        <begin position="695"/>
        <end position="704"/>
    </location>
</feature>
<dbReference type="OrthoDB" id="5569250at2759"/>
<feature type="region of interest" description="Disordered" evidence="1">
    <location>
        <begin position="689"/>
        <end position="722"/>
    </location>
</feature>
<dbReference type="Proteomes" id="UP000714275">
    <property type="component" value="Unassembled WGS sequence"/>
</dbReference>
<keyword evidence="3" id="KW-1185">Reference proteome</keyword>
<reference evidence="2" key="1">
    <citation type="journal article" date="2020" name="New Phytol.">
        <title>Comparative genomics reveals dynamic genome evolution in host specialist ectomycorrhizal fungi.</title>
        <authorList>
            <person name="Lofgren L.A."/>
            <person name="Nguyen N.H."/>
            <person name="Vilgalys R."/>
            <person name="Ruytinx J."/>
            <person name="Liao H.L."/>
            <person name="Branco S."/>
            <person name="Kuo A."/>
            <person name="LaButti K."/>
            <person name="Lipzen A."/>
            <person name="Andreopoulos W."/>
            <person name="Pangilinan J."/>
            <person name="Riley R."/>
            <person name="Hundley H."/>
            <person name="Na H."/>
            <person name="Barry K."/>
            <person name="Grigoriev I.V."/>
            <person name="Stajich J.E."/>
            <person name="Kennedy P.G."/>
        </authorList>
    </citation>
    <scope>NUCLEOTIDE SEQUENCE</scope>
    <source>
        <strain evidence="2">DOB743</strain>
    </source>
</reference>
<evidence type="ECO:0000313" key="2">
    <source>
        <dbReference type="EMBL" id="KAG1771118.1"/>
    </source>
</evidence>
<protein>
    <submittedName>
        <fullName evidence="2">Uncharacterized protein</fullName>
    </submittedName>
</protein>
<dbReference type="AlphaFoldDB" id="A0A9P6ZLC6"/>
<evidence type="ECO:0000256" key="1">
    <source>
        <dbReference type="SAM" id="MobiDB-lite"/>
    </source>
</evidence>
<dbReference type="EMBL" id="JABBWD010000061">
    <property type="protein sequence ID" value="KAG1771118.1"/>
    <property type="molecule type" value="Genomic_DNA"/>
</dbReference>
<feature type="compositionally biased region" description="Basic residues" evidence="1">
    <location>
        <begin position="713"/>
        <end position="722"/>
    </location>
</feature>
<feature type="region of interest" description="Disordered" evidence="1">
    <location>
        <begin position="636"/>
        <end position="665"/>
    </location>
</feature>
<sequence>MTQRSTPITTIIRITHTSTLYHCGLQLLQPGYYVHQHDGQAEASSSTSYQAHLLSPTNAPIDHDVNFYDPSTNLYAAVAVNPMPWHIPSYPQVQIPPHLIYDQQSASYQLYGNINLPTFMHPLDPTPTVQPQIVSVQPHYPSSNIGAFLPDFHHPILSINGDVLLPPGAEDEGFRELVTDAVVPSDAKDEILVEPIAGTQNLEDDATFHFYRGLSDRRGRKIITKHALNVAALMEEEDRVSLAEEKLKEAAKKKMGEEWGATWVSHNSGLLYMTLSAPCKDIMATCRKHASNLIIDGFDLCLSIWLEGSESAHQEAMIAELLDNLNFPPKFLMGLSTDNEWYFLESKVVLTSFWKLFALSASDIPAVLAANIHTELRYSYSVSDVRPWIGRNVKNFEQCGADKMLKQLLELCIDPPQSLPPSQKSVLLGTSLEAVLHLCNGSGVGKKSTRKPTQDHKNFQWMQAQTTLELKCPKDRLPHLPSTYNKDYVVPTVLYMDYAKDMNVSAQPTDSTPATGPAQTSYKKSNEFAAVSPGSVALAPGYLTNHHVHSPLSNLGAAAINHAECTTVEEVTCPSQLSTDIELSVLPADLKESADFGVPESEQTLESDSETLHFDWTSDSGEVDDEPGGIEGYETLDGTLKDGTAPSNSEITCQRSDSAPPNLPSSASLILTTPVLRYQCIFGAKVDTPTGGLRSNDEERQSRGEEEEEEEKKKKKKNKEPKKLHPVVQNGLYVAEMFTAHIACQHVISFIVNNNIIYLWWFDHQHTIQCAGINFIQDLPHFVVLLFIMKSNTLSALPQRSHFRNKSTKFVAKLFWPEEARVTSTLYVLPSVLFPLPTLSLPPRSSLWPL</sequence>
<accession>A0A9P6ZLC6</accession>
<feature type="compositionally biased region" description="Low complexity" evidence="1">
    <location>
        <begin position="656"/>
        <end position="665"/>
    </location>
</feature>
<organism evidence="2 3">
    <name type="scientific">Suillus placidus</name>
    <dbReference type="NCBI Taxonomy" id="48579"/>
    <lineage>
        <taxon>Eukaryota</taxon>
        <taxon>Fungi</taxon>
        <taxon>Dikarya</taxon>
        <taxon>Basidiomycota</taxon>
        <taxon>Agaricomycotina</taxon>
        <taxon>Agaricomycetes</taxon>
        <taxon>Agaricomycetidae</taxon>
        <taxon>Boletales</taxon>
        <taxon>Suillineae</taxon>
        <taxon>Suillaceae</taxon>
        <taxon>Suillus</taxon>
    </lineage>
</organism>
<comment type="caution">
    <text evidence="2">The sequence shown here is derived from an EMBL/GenBank/DDBJ whole genome shotgun (WGS) entry which is preliminary data.</text>
</comment>
<gene>
    <name evidence="2" type="ORF">EV702DRAFT_1202146</name>
</gene>